<dbReference type="EMBL" id="CP014327">
    <property type="protein sequence ID" value="AML53035.1"/>
    <property type="molecule type" value="Genomic_DNA"/>
</dbReference>
<dbReference type="STRING" id="1579316.RC74_18795"/>
<dbReference type="RefSeq" id="WP_039003464.1">
    <property type="nucleotide sequence ID" value="NZ_CP014327.1"/>
</dbReference>
<dbReference type="KEGG" id="hat:RC74_18795"/>
<feature type="transmembrane region" description="Helical" evidence="1">
    <location>
        <begin position="99"/>
        <end position="117"/>
    </location>
</feature>
<evidence type="ECO:0000256" key="1">
    <source>
        <dbReference type="SAM" id="Phobius"/>
    </source>
</evidence>
<keyword evidence="1" id="KW-0472">Membrane</keyword>
<feature type="transmembrane region" description="Helical" evidence="1">
    <location>
        <begin position="61"/>
        <end position="79"/>
    </location>
</feature>
<protein>
    <submittedName>
        <fullName evidence="2">Uncharacterized protein</fullName>
    </submittedName>
</protein>
<organism evidence="2 3">
    <name type="scientific">Falsihalocynthiibacter arcticus</name>
    <dbReference type="NCBI Taxonomy" id="1579316"/>
    <lineage>
        <taxon>Bacteria</taxon>
        <taxon>Pseudomonadati</taxon>
        <taxon>Pseudomonadota</taxon>
        <taxon>Alphaproteobacteria</taxon>
        <taxon>Rhodobacterales</taxon>
        <taxon>Roseobacteraceae</taxon>
        <taxon>Falsihalocynthiibacter</taxon>
    </lineage>
</organism>
<evidence type="ECO:0000313" key="3">
    <source>
        <dbReference type="Proteomes" id="UP000070371"/>
    </source>
</evidence>
<keyword evidence="3" id="KW-1185">Reference proteome</keyword>
<keyword evidence="1" id="KW-1133">Transmembrane helix</keyword>
<dbReference type="AlphaFoldDB" id="A0A126V4Z0"/>
<proteinExistence type="predicted"/>
<reference evidence="2 3" key="1">
    <citation type="submission" date="2016-02" db="EMBL/GenBank/DDBJ databases">
        <title>Complete genome sequence of Halocynthiibacter arcticus PAMC 20958t from arctic marine sediment.</title>
        <authorList>
            <person name="Lee Y.M."/>
            <person name="Baek K."/>
            <person name="Lee H.K."/>
            <person name="Shin S.C."/>
        </authorList>
    </citation>
    <scope>NUCLEOTIDE SEQUENCE [LARGE SCALE GENOMIC DNA]</scope>
    <source>
        <strain evidence="2">PAMC 20958</strain>
    </source>
</reference>
<feature type="transmembrane region" description="Helical" evidence="1">
    <location>
        <begin position="30"/>
        <end position="49"/>
    </location>
</feature>
<dbReference type="Proteomes" id="UP000070371">
    <property type="component" value="Chromosome"/>
</dbReference>
<gene>
    <name evidence="2" type="ORF">RC74_18795</name>
</gene>
<dbReference type="OrthoDB" id="6369004at2"/>
<name>A0A126V4Z0_9RHOB</name>
<keyword evidence="1" id="KW-0812">Transmembrane</keyword>
<sequence length="147" mass="16783">MPNFCQEPLQQRGLQKMPKRLTSSYPNIRLVVYSAYAVWVTHLAVNWMMVRVDWLENAARVRIGVFGMLLLVYVLLMAIHFVPGVENGIYLMMLEGGTAAPFVYLGTLAGLSLAYFVERTVDCVVFMQVEIDLRLTRISDLIEKLRP</sequence>
<accession>A0A126V4Z0</accession>
<evidence type="ECO:0000313" key="2">
    <source>
        <dbReference type="EMBL" id="AML53035.1"/>
    </source>
</evidence>